<sequence>MAGHEVINRPFSDVHRMGNKVVATLLHDPTVEGLDVALYMDGSASMENAYGPRGILAKLAPVKNQVEPQMQWMLEYLANKDRDGKVRVTYWAAGDGTQLEVVGDLTGPQAKGYRFPGPRSYGKATVMLPVLRDFVAHIKQQVSEGAKRGLAVIITDSQINDAHDVTAYATQVAKEIASGRLPRINFVFMGVGDKVDEEQMEEISHTTYPGVGHLWCHRIADRMEEMAELVAVLVDETMTVAAGGTVYDAQGKVLKTYEGRLPAVLEFEVPPDCKSFTLEVAGQRFDQPIPEDHGDEEHHDEDEDEDPKEAPAAPPAAAAPSHSRRGHRH</sequence>
<dbReference type="RefSeq" id="WP_120532856.1">
    <property type="nucleotide sequence ID" value="NZ_RAVZ01000193.1"/>
</dbReference>
<dbReference type="Gene3D" id="3.40.50.410">
    <property type="entry name" value="von Willebrand factor, type A domain"/>
    <property type="match status" value="1"/>
</dbReference>
<feature type="domain" description="VWFA" evidence="2">
    <location>
        <begin position="35"/>
        <end position="230"/>
    </location>
</feature>
<feature type="compositionally biased region" description="Acidic residues" evidence="1">
    <location>
        <begin position="298"/>
        <end position="307"/>
    </location>
</feature>
<evidence type="ECO:0000313" key="3">
    <source>
        <dbReference type="EMBL" id="RKG82494.1"/>
    </source>
</evidence>
<organism evidence="3 4">
    <name type="scientific">Corallococcus terminator</name>
    <dbReference type="NCBI Taxonomy" id="2316733"/>
    <lineage>
        <taxon>Bacteria</taxon>
        <taxon>Pseudomonadati</taxon>
        <taxon>Myxococcota</taxon>
        <taxon>Myxococcia</taxon>
        <taxon>Myxococcales</taxon>
        <taxon>Cystobacterineae</taxon>
        <taxon>Myxococcaceae</taxon>
        <taxon>Corallococcus</taxon>
    </lineage>
</organism>
<name>A0A3A8IRB0_9BACT</name>
<evidence type="ECO:0000259" key="2">
    <source>
        <dbReference type="PROSITE" id="PS50234"/>
    </source>
</evidence>
<gene>
    <name evidence="3" type="ORF">D7V88_25165</name>
</gene>
<dbReference type="InterPro" id="IPR036465">
    <property type="entry name" value="vWFA_dom_sf"/>
</dbReference>
<dbReference type="Proteomes" id="UP000268094">
    <property type="component" value="Unassembled WGS sequence"/>
</dbReference>
<dbReference type="AlphaFoldDB" id="A0A3A8IRB0"/>
<accession>A0A3A8IRB0</accession>
<dbReference type="PROSITE" id="PS50234">
    <property type="entry name" value="VWFA"/>
    <property type="match status" value="1"/>
</dbReference>
<evidence type="ECO:0000313" key="4">
    <source>
        <dbReference type="Proteomes" id="UP000268094"/>
    </source>
</evidence>
<feature type="region of interest" description="Disordered" evidence="1">
    <location>
        <begin position="284"/>
        <end position="329"/>
    </location>
</feature>
<dbReference type="InterPro" id="IPR002035">
    <property type="entry name" value="VWF_A"/>
</dbReference>
<evidence type="ECO:0000256" key="1">
    <source>
        <dbReference type="SAM" id="MobiDB-lite"/>
    </source>
</evidence>
<dbReference type="EMBL" id="RAVZ01000193">
    <property type="protein sequence ID" value="RKG82494.1"/>
    <property type="molecule type" value="Genomic_DNA"/>
</dbReference>
<comment type="caution">
    <text evidence="3">The sequence shown here is derived from an EMBL/GenBank/DDBJ whole genome shotgun (WGS) entry which is preliminary data.</text>
</comment>
<dbReference type="SUPFAM" id="SSF53300">
    <property type="entry name" value="vWA-like"/>
    <property type="match status" value="1"/>
</dbReference>
<proteinExistence type="predicted"/>
<reference evidence="4" key="1">
    <citation type="submission" date="2018-09" db="EMBL/GenBank/DDBJ databases">
        <authorList>
            <person name="Livingstone P.G."/>
            <person name="Whitworth D.E."/>
        </authorList>
    </citation>
    <scope>NUCLEOTIDE SEQUENCE [LARGE SCALE GENOMIC DNA]</scope>
    <source>
        <strain evidence="4">CA054A</strain>
    </source>
</reference>
<protein>
    <submittedName>
        <fullName evidence="3">VWA domain-containing protein</fullName>
    </submittedName>
</protein>
<keyword evidence="4" id="KW-1185">Reference proteome</keyword>
<dbReference type="OrthoDB" id="5489552at2"/>